<dbReference type="EMBL" id="JAAVLR010000002">
    <property type="protein sequence ID" value="NKC28736.1"/>
    <property type="molecule type" value="Genomic_DNA"/>
</dbReference>
<dbReference type="InterPro" id="IPR003445">
    <property type="entry name" value="Cat_transpt"/>
</dbReference>
<evidence type="ECO:0000256" key="3">
    <source>
        <dbReference type="ARBA" id="ARBA00022475"/>
    </source>
</evidence>
<dbReference type="Pfam" id="PF02386">
    <property type="entry name" value="TrkH"/>
    <property type="match status" value="1"/>
</dbReference>
<keyword evidence="7" id="KW-0472">Membrane</keyword>
<evidence type="ECO:0000256" key="1">
    <source>
        <dbReference type="ARBA" id="ARBA00004651"/>
    </source>
</evidence>
<evidence type="ECO:0000256" key="5">
    <source>
        <dbReference type="ARBA" id="ARBA00022989"/>
    </source>
</evidence>
<evidence type="ECO:0000313" key="9">
    <source>
        <dbReference type="Proteomes" id="UP000568486"/>
    </source>
</evidence>
<reference evidence="8 9" key="1">
    <citation type="submission" date="2020-03" db="EMBL/GenBank/DDBJ databases">
        <title>Whole genome sequencing of clinical and environmental type strains of Ochrobactrum.</title>
        <authorList>
            <person name="Dharne M."/>
        </authorList>
    </citation>
    <scope>NUCLEOTIDE SEQUENCE [LARGE SCALE GENOMIC DNA]</scope>
    <source>
        <strain evidence="8 9">DSM 22292</strain>
    </source>
</reference>
<keyword evidence="9" id="KW-1185">Reference proteome</keyword>
<evidence type="ECO:0000256" key="4">
    <source>
        <dbReference type="ARBA" id="ARBA00022692"/>
    </source>
</evidence>
<dbReference type="Proteomes" id="UP000568486">
    <property type="component" value="Unassembled WGS sequence"/>
</dbReference>
<protein>
    <submittedName>
        <fullName evidence="8">Uncharacterized protein</fullName>
    </submittedName>
</protein>
<organism evidence="8 9">
    <name type="scientific">Brucella ciceri</name>
    <dbReference type="NCBI Taxonomy" id="391287"/>
    <lineage>
        <taxon>Bacteria</taxon>
        <taxon>Pseudomonadati</taxon>
        <taxon>Pseudomonadota</taxon>
        <taxon>Alphaproteobacteria</taxon>
        <taxon>Hyphomicrobiales</taxon>
        <taxon>Brucellaceae</taxon>
        <taxon>Brucella/Ochrobactrum group</taxon>
        <taxon>Brucella</taxon>
    </lineage>
</organism>
<evidence type="ECO:0000256" key="6">
    <source>
        <dbReference type="ARBA" id="ARBA00023065"/>
    </source>
</evidence>
<evidence type="ECO:0000256" key="7">
    <source>
        <dbReference type="ARBA" id="ARBA00023136"/>
    </source>
</evidence>
<keyword evidence="5" id="KW-1133">Transmembrane helix</keyword>
<comment type="caution">
    <text evidence="8">The sequence shown here is derived from an EMBL/GenBank/DDBJ whole genome shotgun (WGS) entry which is preliminary data.</text>
</comment>
<gene>
    <name evidence="8" type="ORF">HED52_16050</name>
</gene>
<evidence type="ECO:0000256" key="2">
    <source>
        <dbReference type="ARBA" id="ARBA00022448"/>
    </source>
</evidence>
<accession>A0ABX1DV37</accession>
<keyword evidence="4" id="KW-0812">Transmembrane</keyword>
<proteinExistence type="predicted"/>
<name>A0ABX1DV37_9HYPH</name>
<sequence length="76" mass="8185">MSLLVSVTGLDYLSSISSVAQAMANAGPGLGPVVGPATNFASIPDLAKWLIAMSMIMGRLELVTFFIVLQPWFWQR</sequence>
<dbReference type="PANTHER" id="PTHR32024">
    <property type="entry name" value="TRK SYSTEM POTASSIUM UPTAKE PROTEIN TRKG-RELATED"/>
    <property type="match status" value="1"/>
</dbReference>
<keyword evidence="3" id="KW-1003">Cell membrane</keyword>
<dbReference type="PANTHER" id="PTHR32024:SF3">
    <property type="entry name" value="TRK SYSTEM POTASSIUM UPTAKE PROTEIN"/>
    <property type="match status" value="1"/>
</dbReference>
<evidence type="ECO:0000313" key="8">
    <source>
        <dbReference type="EMBL" id="NKC28736.1"/>
    </source>
</evidence>
<keyword evidence="2" id="KW-0813">Transport</keyword>
<keyword evidence="6" id="KW-0406">Ion transport</keyword>
<comment type="subcellular location">
    <subcellularLocation>
        <location evidence="1">Cell membrane</location>
        <topology evidence="1">Multi-pass membrane protein</topology>
    </subcellularLocation>
</comment>